<feature type="domain" description="Chitin-binding type-4" evidence="1">
    <location>
        <begin position="17"/>
        <end position="69"/>
    </location>
</feature>
<dbReference type="Pfam" id="PF03067">
    <property type="entry name" value="LPMO_10"/>
    <property type="match status" value="1"/>
</dbReference>
<dbReference type="Proteomes" id="UP000790347">
    <property type="component" value="Unassembled WGS sequence"/>
</dbReference>
<reference evidence="2" key="1">
    <citation type="submission" date="2013-05" db="EMBL/GenBank/DDBJ databases">
        <authorList>
            <person name="Yim A.K.Y."/>
            <person name="Chan T.F."/>
            <person name="Ji K.M."/>
            <person name="Liu X.Y."/>
            <person name="Zhou J.W."/>
            <person name="Li R.Q."/>
            <person name="Yang K.Y."/>
            <person name="Li J."/>
            <person name="Li M."/>
            <person name="Law P.T.W."/>
            <person name="Wu Y.L."/>
            <person name="Cai Z.L."/>
            <person name="Qin H."/>
            <person name="Bao Y."/>
            <person name="Leung R.K.K."/>
            <person name="Ng P.K.S."/>
            <person name="Zou J."/>
            <person name="Zhong X.J."/>
            <person name="Ran P.X."/>
            <person name="Zhong N.S."/>
            <person name="Liu Z.G."/>
            <person name="Tsui S.K.W."/>
        </authorList>
    </citation>
    <scope>NUCLEOTIDE SEQUENCE</scope>
    <source>
        <strain evidence="2">Derf</strain>
        <tissue evidence="2">Whole organism</tissue>
    </source>
</reference>
<keyword evidence="3" id="KW-1185">Reference proteome</keyword>
<evidence type="ECO:0000313" key="3">
    <source>
        <dbReference type="Proteomes" id="UP000790347"/>
    </source>
</evidence>
<proteinExistence type="predicted"/>
<name>A0A922L052_DERFA</name>
<dbReference type="InterPro" id="IPR004302">
    <property type="entry name" value="Cellulose/chitin-bd_N"/>
</dbReference>
<gene>
    <name evidence="2" type="ORF">DERF_011226</name>
</gene>
<comment type="caution">
    <text evidence="2">The sequence shown here is derived from an EMBL/GenBank/DDBJ whole genome shotgun (WGS) entry which is preliminary data.</text>
</comment>
<protein>
    <recommendedName>
        <fullName evidence="1">Chitin-binding type-4 domain-containing protein</fullName>
    </recommendedName>
</protein>
<organism evidence="2 3">
    <name type="scientific">Dermatophagoides farinae</name>
    <name type="common">American house dust mite</name>
    <dbReference type="NCBI Taxonomy" id="6954"/>
    <lineage>
        <taxon>Eukaryota</taxon>
        <taxon>Metazoa</taxon>
        <taxon>Ecdysozoa</taxon>
        <taxon>Arthropoda</taxon>
        <taxon>Chelicerata</taxon>
        <taxon>Arachnida</taxon>
        <taxon>Acari</taxon>
        <taxon>Acariformes</taxon>
        <taxon>Sarcoptiformes</taxon>
        <taxon>Astigmata</taxon>
        <taxon>Psoroptidia</taxon>
        <taxon>Analgoidea</taxon>
        <taxon>Pyroglyphidae</taxon>
        <taxon>Dermatophagoidinae</taxon>
        <taxon>Dermatophagoides</taxon>
    </lineage>
</organism>
<sequence>MVNGEKYYRLESNIFGNISLSVQLPSNVECEHCVLRWHWRGGNNWGICPDGKGKIGCGPQETFRNCADISVGNVFDDNQEQSNDTTTTTMENEDENVDNISIMKYWMKLMNQMVIKKPNINHIETSNENSIDDDSDIRKIPKRCTCIKEHLKSQ</sequence>
<evidence type="ECO:0000313" key="2">
    <source>
        <dbReference type="EMBL" id="KAH9506498.1"/>
    </source>
</evidence>
<dbReference type="EMBL" id="ASGP02000005">
    <property type="protein sequence ID" value="KAH9506498.1"/>
    <property type="molecule type" value="Genomic_DNA"/>
</dbReference>
<dbReference type="AlphaFoldDB" id="A0A922L052"/>
<reference evidence="2" key="2">
    <citation type="journal article" date="2022" name="Res Sq">
        <title>Comparative Genomics Reveals Insights into the Divergent Evolution of Astigmatic Mites and Household Pest Adaptations.</title>
        <authorList>
            <person name="Xiong Q."/>
            <person name="Wan A.T.-Y."/>
            <person name="Liu X.-Y."/>
            <person name="Fung C.S.-H."/>
            <person name="Xiao X."/>
            <person name="Malainual N."/>
            <person name="Hou J."/>
            <person name="Wang L."/>
            <person name="Wang M."/>
            <person name="Yang K."/>
            <person name="Cui Y."/>
            <person name="Leung E."/>
            <person name="Nong W."/>
            <person name="Shin S.-K."/>
            <person name="Au S."/>
            <person name="Jeong K.Y."/>
            <person name="Chew F.T."/>
            <person name="Hui J."/>
            <person name="Leung T.F."/>
            <person name="Tungtrongchitr A."/>
            <person name="Zhong N."/>
            <person name="Liu Z."/>
            <person name="Tsui S."/>
        </authorList>
    </citation>
    <scope>NUCLEOTIDE SEQUENCE</scope>
    <source>
        <strain evidence="2">Derf</strain>
        <tissue evidence="2">Whole organism</tissue>
    </source>
</reference>
<evidence type="ECO:0000259" key="1">
    <source>
        <dbReference type="Pfam" id="PF03067"/>
    </source>
</evidence>
<accession>A0A922L052</accession>